<dbReference type="InterPro" id="IPR001254">
    <property type="entry name" value="Trypsin_dom"/>
</dbReference>
<evidence type="ECO:0000256" key="1">
    <source>
        <dbReference type="ARBA" id="ARBA00007664"/>
    </source>
</evidence>
<evidence type="ECO:0000256" key="3">
    <source>
        <dbReference type="RuleBase" id="RU363034"/>
    </source>
</evidence>
<dbReference type="PANTHER" id="PTHR24276">
    <property type="entry name" value="POLYSERASE-RELATED"/>
    <property type="match status" value="1"/>
</dbReference>
<organism evidence="6 7">
    <name type="scientific">Renibacterium salmoninarum (strain ATCC 33209 / DSM 20767 / JCM 11484 / NBRC 15589 / NCIMB 2235)</name>
    <dbReference type="NCBI Taxonomy" id="288705"/>
    <lineage>
        <taxon>Bacteria</taxon>
        <taxon>Bacillati</taxon>
        <taxon>Actinomycetota</taxon>
        <taxon>Actinomycetes</taxon>
        <taxon>Micrococcales</taxon>
        <taxon>Micrococcaceae</taxon>
        <taxon>Renibacterium</taxon>
    </lineage>
</organism>
<protein>
    <submittedName>
        <fullName evidence="6">Secretory serine protease</fullName>
    </submittedName>
</protein>
<evidence type="ECO:0000313" key="7">
    <source>
        <dbReference type="Proteomes" id="UP000002007"/>
    </source>
</evidence>
<dbReference type="SUPFAM" id="SSF50494">
    <property type="entry name" value="Trypsin-like serine proteases"/>
    <property type="match status" value="1"/>
</dbReference>
<dbReference type="Proteomes" id="UP000002007">
    <property type="component" value="Chromosome"/>
</dbReference>
<dbReference type="PROSITE" id="PS00135">
    <property type="entry name" value="TRYPSIN_SER"/>
    <property type="match status" value="1"/>
</dbReference>
<feature type="chain" id="PRO_5002746348" evidence="4">
    <location>
        <begin position="42"/>
        <end position="259"/>
    </location>
</feature>
<dbReference type="PRINTS" id="PR00722">
    <property type="entry name" value="CHYMOTRYPSIN"/>
</dbReference>
<dbReference type="Pfam" id="PF00089">
    <property type="entry name" value="Trypsin"/>
    <property type="match status" value="1"/>
</dbReference>
<dbReference type="GO" id="GO:0004252">
    <property type="term" value="F:serine-type endopeptidase activity"/>
    <property type="evidence" value="ECO:0007669"/>
    <property type="project" value="InterPro"/>
</dbReference>
<dbReference type="eggNOG" id="COG5640">
    <property type="taxonomic scope" value="Bacteria"/>
</dbReference>
<name>A9WQK2_RENSM</name>
<dbReference type="InterPro" id="IPR043504">
    <property type="entry name" value="Peptidase_S1_PA_chymotrypsin"/>
</dbReference>
<evidence type="ECO:0000259" key="5">
    <source>
        <dbReference type="PROSITE" id="PS50240"/>
    </source>
</evidence>
<keyword evidence="2" id="KW-1015">Disulfide bond</keyword>
<dbReference type="PANTHER" id="PTHR24276:SF98">
    <property type="entry name" value="FI18310P1-RELATED"/>
    <property type="match status" value="1"/>
</dbReference>
<dbReference type="InterPro" id="IPR050430">
    <property type="entry name" value="Peptidase_S1"/>
</dbReference>
<dbReference type="PROSITE" id="PS00134">
    <property type="entry name" value="TRYPSIN_HIS"/>
    <property type="match status" value="1"/>
</dbReference>
<dbReference type="MEROPS" id="S01.318"/>
<dbReference type="STRING" id="288705.RSal33209_0901"/>
<dbReference type="EMBL" id="CP000910">
    <property type="protein sequence ID" value="ABY22644.1"/>
    <property type="molecule type" value="Genomic_DNA"/>
</dbReference>
<gene>
    <name evidence="6" type="ordered locus">RSal33209_0901</name>
</gene>
<accession>A9WQK2</accession>
<keyword evidence="3 6" id="KW-0645">Protease</keyword>
<dbReference type="InterPro" id="IPR033116">
    <property type="entry name" value="TRYPSIN_SER"/>
</dbReference>
<evidence type="ECO:0000256" key="4">
    <source>
        <dbReference type="SAM" id="SignalP"/>
    </source>
</evidence>
<proteinExistence type="inferred from homology"/>
<dbReference type="KEGG" id="rsa:RSal33209_0901"/>
<dbReference type="AlphaFoldDB" id="A9WQK2"/>
<keyword evidence="3" id="KW-0378">Hydrolase</keyword>
<dbReference type="InterPro" id="IPR001314">
    <property type="entry name" value="Peptidase_S1A"/>
</dbReference>
<sequence>MVSSHQVFQDKGNIMKKVLKSVLIGAAAASLALVGAGAATAAPVGSGSASPDIVGGTKSAPTPWAVQLIFQQPGESGSFGCTGEAISSEWILTAGHCVKGDTGMKVYFSNSTSDRGVGIAVDDFYSQPDNDDALVHLSQAKELSAYPTMTDGYQINTNDAALIMGYGRRANSVNSDGLYQAKMRVPGASSDTAGGPAIHLQGINGGANHGDSGGPLIIGNKIVGVASTVDSGPGASTTGKSNYASVSDARDWIQNTTGI</sequence>
<dbReference type="PROSITE" id="PS50240">
    <property type="entry name" value="TRYPSIN_DOM"/>
    <property type="match status" value="1"/>
</dbReference>
<dbReference type="HOGENOM" id="CLU_006842_7_5_11"/>
<comment type="similarity">
    <text evidence="1">Belongs to the peptidase S1 family.</text>
</comment>
<feature type="domain" description="Peptidase S1" evidence="5">
    <location>
        <begin position="53"/>
        <end position="258"/>
    </location>
</feature>
<keyword evidence="7" id="KW-1185">Reference proteome</keyword>
<evidence type="ECO:0000256" key="2">
    <source>
        <dbReference type="ARBA" id="ARBA00023157"/>
    </source>
</evidence>
<keyword evidence="3" id="KW-0720">Serine protease</keyword>
<reference evidence="7" key="1">
    <citation type="journal article" date="2008" name="J. Bacteriol.">
        <title>Genome sequence of the fish pathogen Renibacterium salmoninarum suggests reductive evolution away from an environmental Arthrobacter ancestor.</title>
        <authorList>
            <person name="Wiens G.D."/>
            <person name="Rockey D.D."/>
            <person name="Wu Z."/>
            <person name="Chang J."/>
            <person name="Levy R."/>
            <person name="Crane S."/>
            <person name="Chen D.S."/>
            <person name="Capri G.R."/>
            <person name="Burnett J.R."/>
            <person name="Sudheesh P.S."/>
            <person name="Schipma M.J."/>
            <person name="Burd H."/>
            <person name="Bhattacharyya A."/>
            <person name="Rhodes L.D."/>
            <person name="Kaul R."/>
            <person name="Strom M.S."/>
        </authorList>
    </citation>
    <scope>NUCLEOTIDE SEQUENCE [LARGE SCALE GENOMIC DNA]</scope>
    <source>
        <strain evidence="7">ATCC 33209 / DSM 20767 / JCM 11484 / NBRC 15589 / NCIMB 2235</strain>
    </source>
</reference>
<dbReference type="InterPro" id="IPR009003">
    <property type="entry name" value="Peptidase_S1_PA"/>
</dbReference>
<feature type="signal peptide" evidence="4">
    <location>
        <begin position="1"/>
        <end position="41"/>
    </location>
</feature>
<dbReference type="InterPro" id="IPR018114">
    <property type="entry name" value="TRYPSIN_HIS"/>
</dbReference>
<keyword evidence="4" id="KW-0732">Signal</keyword>
<dbReference type="Gene3D" id="2.40.10.10">
    <property type="entry name" value="Trypsin-like serine proteases"/>
    <property type="match status" value="1"/>
</dbReference>
<dbReference type="GO" id="GO:0006508">
    <property type="term" value="P:proteolysis"/>
    <property type="evidence" value="ECO:0007669"/>
    <property type="project" value="UniProtKB-KW"/>
</dbReference>
<evidence type="ECO:0000313" key="6">
    <source>
        <dbReference type="EMBL" id="ABY22644.1"/>
    </source>
</evidence>
<dbReference type="SMART" id="SM00020">
    <property type="entry name" value="Tryp_SPc"/>
    <property type="match status" value="1"/>
</dbReference>